<evidence type="ECO:0000313" key="4">
    <source>
        <dbReference type="EMBL" id="MDA0637002.1"/>
    </source>
</evidence>
<dbReference type="SUPFAM" id="SSF53335">
    <property type="entry name" value="S-adenosyl-L-methionine-dependent methyltransferases"/>
    <property type="match status" value="1"/>
</dbReference>
<dbReference type="Gene3D" id="3.40.50.150">
    <property type="entry name" value="Vaccinia Virus protein VP39"/>
    <property type="match status" value="1"/>
</dbReference>
<dbReference type="GO" id="GO:0008168">
    <property type="term" value="F:methyltransferase activity"/>
    <property type="evidence" value="ECO:0007669"/>
    <property type="project" value="UniProtKB-KW"/>
</dbReference>
<dbReference type="EMBL" id="JAPNNL010000133">
    <property type="protein sequence ID" value="MDA0637002.1"/>
    <property type="molecule type" value="Genomic_DNA"/>
</dbReference>
<gene>
    <name evidence="4" type="ORF">OUY22_26640</name>
</gene>
<name>A0ABT4SIF9_9ACTN</name>
<evidence type="ECO:0000259" key="3">
    <source>
        <dbReference type="Pfam" id="PF01555"/>
    </source>
</evidence>
<keyword evidence="2" id="KW-0808">Transferase</keyword>
<dbReference type="Pfam" id="PF01555">
    <property type="entry name" value="N6_N4_Mtase"/>
    <property type="match status" value="1"/>
</dbReference>
<keyword evidence="1 4" id="KW-0489">Methyltransferase</keyword>
<keyword evidence="5" id="KW-1185">Reference proteome</keyword>
<accession>A0ABT4SIF9</accession>
<dbReference type="InterPro" id="IPR002941">
    <property type="entry name" value="DNA_methylase_N4/N6"/>
</dbReference>
<dbReference type="GO" id="GO:0032259">
    <property type="term" value="P:methylation"/>
    <property type="evidence" value="ECO:0007669"/>
    <property type="project" value="UniProtKB-KW"/>
</dbReference>
<sequence>MSKNDGPRSKRSRTAERRLVPLSVWLCSDSAPGEPEAKDRPRVAEAVCERHRQAVGRELARHLIGACTRPGGVVADVFTTSETVLVAAAEMERLGIGCVPRLPVAQHLVGRLRQDLAAGQRAAVRLRPHGPDELREALLGLEGRVDLLIAALPPYPEFGQPTGSTTGRSCPACRAEQPTLGVTQLGRFLEDARHVLAPDGHLAVITTARYEQGKLVDQALGVIQRAAQAGLTYLQHVIALRVPIEGDALVVQPGPAELAQLRRAQSAELPPVVSVHADVCLFTRAAGGAR</sequence>
<comment type="caution">
    <text evidence="4">The sequence shown here is derived from an EMBL/GenBank/DDBJ whole genome shotgun (WGS) entry which is preliminary data.</text>
</comment>
<dbReference type="RefSeq" id="WP_270157908.1">
    <property type="nucleotide sequence ID" value="NZ_JAPNNL010000133.1"/>
</dbReference>
<feature type="domain" description="DNA methylase N-4/N-6" evidence="3">
    <location>
        <begin position="9"/>
        <end position="98"/>
    </location>
</feature>
<evidence type="ECO:0000313" key="5">
    <source>
        <dbReference type="Proteomes" id="UP001144036"/>
    </source>
</evidence>
<protein>
    <submittedName>
        <fullName evidence="4">DNA methyltransferase</fullName>
    </submittedName>
</protein>
<proteinExistence type="predicted"/>
<dbReference type="InterPro" id="IPR029063">
    <property type="entry name" value="SAM-dependent_MTases_sf"/>
</dbReference>
<reference evidence="4" key="1">
    <citation type="submission" date="2022-11" db="EMBL/GenBank/DDBJ databases">
        <title>Nonomuraea corallina sp. nov., a new species of the genus Nonomuraea isolated from sea side sediment in Thai sea.</title>
        <authorList>
            <person name="Ngamcharungchit C."/>
            <person name="Matsumoto A."/>
            <person name="Suriyachadkun C."/>
            <person name="Panbangred W."/>
            <person name="Inahashi Y."/>
            <person name="Intra B."/>
        </authorList>
    </citation>
    <scope>NUCLEOTIDE SEQUENCE</scope>
    <source>
        <strain evidence="4">MCN248</strain>
    </source>
</reference>
<dbReference type="Proteomes" id="UP001144036">
    <property type="component" value="Unassembled WGS sequence"/>
</dbReference>
<organism evidence="4 5">
    <name type="scientific">Nonomuraea corallina</name>
    <dbReference type="NCBI Taxonomy" id="2989783"/>
    <lineage>
        <taxon>Bacteria</taxon>
        <taxon>Bacillati</taxon>
        <taxon>Actinomycetota</taxon>
        <taxon>Actinomycetes</taxon>
        <taxon>Streptosporangiales</taxon>
        <taxon>Streptosporangiaceae</taxon>
        <taxon>Nonomuraea</taxon>
    </lineage>
</organism>
<evidence type="ECO:0000256" key="1">
    <source>
        <dbReference type="ARBA" id="ARBA00022603"/>
    </source>
</evidence>
<evidence type="ECO:0000256" key="2">
    <source>
        <dbReference type="ARBA" id="ARBA00022679"/>
    </source>
</evidence>